<dbReference type="PANTHER" id="PTHR23117">
    <property type="entry name" value="GUANYLATE KINASE-RELATED"/>
    <property type="match status" value="1"/>
</dbReference>
<dbReference type="EMBL" id="AZFA01000026">
    <property type="protein sequence ID" value="KRL65820.1"/>
    <property type="molecule type" value="Genomic_DNA"/>
</dbReference>
<organism evidence="7 8">
    <name type="scientific">Companilactobacillus versmoldensis DSM 14857 = KCTC 3814</name>
    <dbReference type="NCBI Taxonomy" id="1423815"/>
    <lineage>
        <taxon>Bacteria</taxon>
        <taxon>Bacillati</taxon>
        <taxon>Bacillota</taxon>
        <taxon>Bacilli</taxon>
        <taxon>Lactobacillales</taxon>
        <taxon>Lactobacillaceae</taxon>
        <taxon>Companilactobacillus</taxon>
    </lineage>
</organism>
<dbReference type="AlphaFoldDB" id="A0A0R1SA72"/>
<comment type="similarity">
    <text evidence="2">Belongs to the guanylate kinase family.</text>
</comment>
<evidence type="ECO:0000256" key="2">
    <source>
        <dbReference type="ARBA" id="ARBA00005790"/>
    </source>
</evidence>
<evidence type="ECO:0000256" key="3">
    <source>
        <dbReference type="ARBA" id="ARBA00022679"/>
    </source>
</evidence>
<dbReference type="Proteomes" id="UP000051647">
    <property type="component" value="Unassembled WGS sequence"/>
</dbReference>
<gene>
    <name evidence="7" type="ORF">FC27_GL001255</name>
</gene>
<evidence type="ECO:0000259" key="6">
    <source>
        <dbReference type="PROSITE" id="PS50052"/>
    </source>
</evidence>
<dbReference type="InterPro" id="IPR008144">
    <property type="entry name" value="Guanylate_kin-like_dom"/>
</dbReference>
<dbReference type="InterPro" id="IPR027417">
    <property type="entry name" value="P-loop_NTPase"/>
</dbReference>
<dbReference type="PATRIC" id="fig|1423815.3.peg.1287"/>
<evidence type="ECO:0000313" key="8">
    <source>
        <dbReference type="Proteomes" id="UP000051647"/>
    </source>
</evidence>
<protein>
    <submittedName>
        <fullName evidence="7">Guanylate kinase</fullName>
    </submittedName>
</protein>
<keyword evidence="4 7" id="KW-0418">Kinase</keyword>
<evidence type="ECO:0000256" key="1">
    <source>
        <dbReference type="ARBA" id="ARBA00003531"/>
    </source>
</evidence>
<keyword evidence="8" id="KW-1185">Reference proteome</keyword>
<dbReference type="Gene3D" id="3.40.50.300">
    <property type="entry name" value="P-loop containing nucleotide triphosphate hydrolases"/>
    <property type="match status" value="1"/>
</dbReference>
<comment type="function">
    <text evidence="1">Essential for recycling GMP and indirectly, cGMP.</text>
</comment>
<reference evidence="7 8" key="1">
    <citation type="journal article" date="2015" name="Genome Announc.">
        <title>Expanding the biotechnology potential of lactobacilli through comparative genomics of 213 strains and associated genera.</title>
        <authorList>
            <person name="Sun Z."/>
            <person name="Harris H.M."/>
            <person name="McCann A."/>
            <person name="Guo C."/>
            <person name="Argimon S."/>
            <person name="Zhang W."/>
            <person name="Yang X."/>
            <person name="Jeffery I.B."/>
            <person name="Cooney J.C."/>
            <person name="Kagawa T.F."/>
            <person name="Liu W."/>
            <person name="Song Y."/>
            <person name="Salvetti E."/>
            <person name="Wrobel A."/>
            <person name="Rasinkangas P."/>
            <person name="Parkhill J."/>
            <person name="Rea M.C."/>
            <person name="O'Sullivan O."/>
            <person name="Ritari J."/>
            <person name="Douillard F.P."/>
            <person name="Paul Ross R."/>
            <person name="Yang R."/>
            <person name="Briner A.E."/>
            <person name="Felis G.E."/>
            <person name="de Vos W.M."/>
            <person name="Barrangou R."/>
            <person name="Klaenhammer T.R."/>
            <person name="Caufield P.W."/>
            <person name="Cui Y."/>
            <person name="Zhang H."/>
            <person name="O'Toole P.W."/>
        </authorList>
    </citation>
    <scope>NUCLEOTIDE SEQUENCE [LARGE SCALE GENOMIC DNA]</scope>
    <source>
        <strain evidence="7 8">DSM 14857</strain>
    </source>
</reference>
<dbReference type="STRING" id="1423815.FC27_GL001255"/>
<dbReference type="SMART" id="SM00072">
    <property type="entry name" value="GuKc"/>
    <property type="match status" value="1"/>
</dbReference>
<dbReference type="RefSeq" id="WP_010624748.1">
    <property type="nucleotide sequence ID" value="NZ_AZFA01000026.1"/>
</dbReference>
<dbReference type="GO" id="GO:0004385">
    <property type="term" value="F:GMP kinase activity"/>
    <property type="evidence" value="ECO:0007669"/>
    <property type="project" value="UniProtKB-EC"/>
</dbReference>
<comment type="caution">
    <text evidence="7">The sequence shown here is derived from an EMBL/GenBank/DDBJ whole genome shotgun (WGS) entry which is preliminary data.</text>
</comment>
<dbReference type="OrthoDB" id="1033810at2"/>
<name>A0A0R1SA72_9LACO</name>
<dbReference type="GO" id="GO:0005829">
    <property type="term" value="C:cytosol"/>
    <property type="evidence" value="ECO:0007669"/>
    <property type="project" value="TreeGrafter"/>
</dbReference>
<dbReference type="SUPFAM" id="SSF52540">
    <property type="entry name" value="P-loop containing nucleoside triphosphate hydrolases"/>
    <property type="match status" value="1"/>
</dbReference>
<dbReference type="InterPro" id="IPR008145">
    <property type="entry name" value="GK/Ca_channel_bsu"/>
</dbReference>
<dbReference type="PANTHER" id="PTHR23117:SF13">
    <property type="entry name" value="GUANYLATE KINASE"/>
    <property type="match status" value="1"/>
</dbReference>
<accession>A0A0R1SA72</accession>
<sequence>MKNKVIVITGASGTGKTTISRYLEDKYRIPHVITHTTRAPRTGEKNGVDYYFETKESFDKNHFLEQVEYSGNKYGSSVEGLEQAWQKSPLVSIVVDSKGAIAYQKRYPEQTIILFMKADLETVTDRLKKRGDEFERLKQRIASEENRRDFEIPKELYGNYYEIINKDIKNTKDSVDGIVQKIE</sequence>
<dbReference type="eggNOG" id="COG0194">
    <property type="taxonomic scope" value="Bacteria"/>
</dbReference>
<feature type="domain" description="Guanylate kinase-like" evidence="6">
    <location>
        <begin position="3"/>
        <end position="183"/>
    </location>
</feature>
<proteinExistence type="inferred from homology"/>
<comment type="catalytic activity">
    <reaction evidence="5">
        <text>GMP + ATP = GDP + ADP</text>
        <dbReference type="Rhea" id="RHEA:20780"/>
        <dbReference type="ChEBI" id="CHEBI:30616"/>
        <dbReference type="ChEBI" id="CHEBI:58115"/>
        <dbReference type="ChEBI" id="CHEBI:58189"/>
        <dbReference type="ChEBI" id="CHEBI:456216"/>
        <dbReference type="EC" id="2.7.4.8"/>
    </reaction>
</comment>
<evidence type="ECO:0000256" key="4">
    <source>
        <dbReference type="ARBA" id="ARBA00022777"/>
    </source>
</evidence>
<evidence type="ECO:0000313" key="7">
    <source>
        <dbReference type="EMBL" id="KRL65820.1"/>
    </source>
</evidence>
<dbReference type="PROSITE" id="PS50052">
    <property type="entry name" value="GUANYLATE_KINASE_2"/>
    <property type="match status" value="1"/>
</dbReference>
<keyword evidence="3" id="KW-0808">Transferase</keyword>
<evidence type="ECO:0000256" key="5">
    <source>
        <dbReference type="ARBA" id="ARBA00048594"/>
    </source>
</evidence>
<dbReference type="Pfam" id="PF00625">
    <property type="entry name" value="Guanylate_kin"/>
    <property type="match status" value="1"/>
</dbReference>
<dbReference type="CDD" id="cd00071">
    <property type="entry name" value="GMPK"/>
    <property type="match status" value="1"/>
</dbReference>
<dbReference type="PRINTS" id="PR01100">
    <property type="entry name" value="SHIKIMTKNASE"/>
</dbReference>